<organism evidence="14 15">
    <name type="scientific">Rhodonellum ikkaensis</name>
    <dbReference type="NCBI Taxonomy" id="336829"/>
    <lineage>
        <taxon>Bacteria</taxon>
        <taxon>Pseudomonadati</taxon>
        <taxon>Bacteroidota</taxon>
        <taxon>Cytophagia</taxon>
        <taxon>Cytophagales</taxon>
        <taxon>Cytophagaceae</taxon>
        <taxon>Rhodonellum</taxon>
    </lineage>
</organism>
<evidence type="ECO:0000256" key="9">
    <source>
        <dbReference type="ARBA" id="ARBA00023237"/>
    </source>
</evidence>
<keyword evidence="5" id="KW-0732">Signal</keyword>
<dbReference type="Gene3D" id="2.170.130.10">
    <property type="entry name" value="TonB-dependent receptor, plug domain"/>
    <property type="match status" value="1"/>
</dbReference>
<evidence type="ECO:0000259" key="12">
    <source>
        <dbReference type="Pfam" id="PF00593"/>
    </source>
</evidence>
<comment type="subcellular location">
    <subcellularLocation>
        <location evidence="1 10">Cell outer membrane</location>
        <topology evidence="1 10">Multi-pass membrane protein</topology>
    </subcellularLocation>
</comment>
<dbReference type="SUPFAM" id="SSF49464">
    <property type="entry name" value="Carboxypeptidase regulatory domain-like"/>
    <property type="match status" value="1"/>
</dbReference>
<evidence type="ECO:0000256" key="7">
    <source>
        <dbReference type="ARBA" id="ARBA00023136"/>
    </source>
</evidence>
<dbReference type="InterPro" id="IPR039426">
    <property type="entry name" value="TonB-dep_rcpt-like"/>
</dbReference>
<dbReference type="Gene3D" id="2.40.170.20">
    <property type="entry name" value="TonB-dependent receptor, beta-barrel domain"/>
    <property type="match status" value="1"/>
</dbReference>
<dbReference type="Pfam" id="PF00593">
    <property type="entry name" value="TonB_dep_Rec_b-barrel"/>
    <property type="match status" value="1"/>
</dbReference>
<sequence>MQQSCNKCQGTWRLNYRNLVLFPIQYCPSSMNSVILWSFLALFSFFPENLFAQEIRVAGFVTDRNNQPLPAMIEVKNSYSDSIRTRFLANERGAFEVLIYRDEVLVFSHLGYEIQELTAFAASPVRIKMSESVTELEVAVVFGDRAVIGSRESSMSDLIVSKEEIQNSQSLTFAGALEKIPGVSSINLGVGVAKPVIRGLGFNRILVNDKGIKQEGQQWGADHGLEIDAHDVERLEILKGPNSLKYGPDAMGGVLNILPEQPLHRDGLEGEASFDHQSNSQYFGQSVHVKGRIDNWYSMGRLTHSSHGDYQVPAESYVYAGYVLPIFNERLKNTAGNALHFSATVGKILSHGKSQVTVSRFGQQAGIFTGAVGIPTAFSLEDDGNSRDIGLPRQLNTHWKVISNTQWTSGNRAMEMDLGFQRNIRHEESFPHIHGVGPTPSGNLALGLDLSTFTANYREVLHLNKDTRLSYGLMGQTMRNGYQGFEFLLPAYSSHLAGVYLILNQSIEDRFHWNAGLRLDGNILNIEEHLQAVYNRLEPTGEFDQRNPDVEKRTLSPSFSGGISWEINPSNSLKVNFGSGVRFPTPIELASNGIHHGNFRHEIGDKNLVTERSYQIDLSYGWSSENFSFGISPFGSVYRGYIYLAPSGRFSPLPGSSTLWEYKQDDATFFGGEFSAAYKSPFHVDFRLGMDYVWNYNLVSNLPLPLTPPFSLLSGITYKRDVKIGILEKIVLELDFRQVAAQNMVARNERTTAGSQLIDLTMRASIKLGKNPLEINFGVKNLTHQSYFNHLSRYRLINIPEPGRNFIVGLSIPFMNIH</sequence>
<keyword evidence="6 11" id="KW-0798">TonB box</keyword>
<dbReference type="PROSITE" id="PS52016">
    <property type="entry name" value="TONB_DEPENDENT_REC_3"/>
    <property type="match status" value="1"/>
</dbReference>
<comment type="similarity">
    <text evidence="10 11">Belongs to the TonB-dependent receptor family.</text>
</comment>
<dbReference type="InterPro" id="IPR036942">
    <property type="entry name" value="Beta-barrel_TonB_sf"/>
</dbReference>
<reference evidence="14 15" key="1">
    <citation type="submission" date="2016-10" db="EMBL/GenBank/DDBJ databases">
        <authorList>
            <person name="Varghese N."/>
            <person name="Submissions S."/>
        </authorList>
    </citation>
    <scope>NUCLEOTIDE SEQUENCE [LARGE SCALE GENOMIC DNA]</scope>
    <source>
        <strain evidence="14 15">DSM 17997</strain>
    </source>
</reference>
<dbReference type="InterPro" id="IPR012910">
    <property type="entry name" value="Plug_dom"/>
</dbReference>
<keyword evidence="7 10" id="KW-0472">Membrane</keyword>
<keyword evidence="2 10" id="KW-0813">Transport</keyword>
<keyword evidence="8" id="KW-0675">Receptor</keyword>
<evidence type="ECO:0000256" key="5">
    <source>
        <dbReference type="ARBA" id="ARBA00022729"/>
    </source>
</evidence>
<evidence type="ECO:0000256" key="10">
    <source>
        <dbReference type="PROSITE-ProRule" id="PRU01360"/>
    </source>
</evidence>
<dbReference type="InterPro" id="IPR037066">
    <property type="entry name" value="Plug_dom_sf"/>
</dbReference>
<name>A0A1H3RBP9_9BACT</name>
<feature type="domain" description="TonB-dependent receptor-like beta-barrel" evidence="12">
    <location>
        <begin position="380"/>
        <end position="782"/>
    </location>
</feature>
<dbReference type="InterPro" id="IPR008969">
    <property type="entry name" value="CarboxyPept-like_regulatory"/>
</dbReference>
<evidence type="ECO:0000256" key="8">
    <source>
        <dbReference type="ARBA" id="ARBA00023170"/>
    </source>
</evidence>
<evidence type="ECO:0000256" key="11">
    <source>
        <dbReference type="RuleBase" id="RU003357"/>
    </source>
</evidence>
<proteinExistence type="inferred from homology"/>
<dbReference type="Proteomes" id="UP000199663">
    <property type="component" value="Unassembled WGS sequence"/>
</dbReference>
<protein>
    <submittedName>
        <fullName evidence="14">Iron complex outermembrane recepter protein</fullName>
    </submittedName>
</protein>
<dbReference type="SUPFAM" id="SSF56935">
    <property type="entry name" value="Porins"/>
    <property type="match status" value="1"/>
</dbReference>
<evidence type="ECO:0000256" key="3">
    <source>
        <dbReference type="ARBA" id="ARBA00022452"/>
    </source>
</evidence>
<dbReference type="Pfam" id="PF07715">
    <property type="entry name" value="Plug"/>
    <property type="match status" value="1"/>
</dbReference>
<evidence type="ECO:0000259" key="13">
    <source>
        <dbReference type="Pfam" id="PF07715"/>
    </source>
</evidence>
<keyword evidence="4 10" id="KW-0812">Transmembrane</keyword>
<evidence type="ECO:0000256" key="2">
    <source>
        <dbReference type="ARBA" id="ARBA00022448"/>
    </source>
</evidence>
<accession>A0A1H3RBP9</accession>
<comment type="caution">
    <text evidence="14">The sequence shown here is derived from an EMBL/GenBank/DDBJ whole genome shotgun (WGS) entry which is preliminary data.</text>
</comment>
<dbReference type="PANTHER" id="PTHR30069">
    <property type="entry name" value="TONB-DEPENDENT OUTER MEMBRANE RECEPTOR"/>
    <property type="match status" value="1"/>
</dbReference>
<evidence type="ECO:0000256" key="6">
    <source>
        <dbReference type="ARBA" id="ARBA00023077"/>
    </source>
</evidence>
<evidence type="ECO:0000313" key="15">
    <source>
        <dbReference type="Proteomes" id="UP000199663"/>
    </source>
</evidence>
<feature type="domain" description="TonB-dependent receptor plug" evidence="13">
    <location>
        <begin position="152"/>
        <end position="254"/>
    </location>
</feature>
<evidence type="ECO:0000256" key="4">
    <source>
        <dbReference type="ARBA" id="ARBA00022692"/>
    </source>
</evidence>
<evidence type="ECO:0000313" key="14">
    <source>
        <dbReference type="EMBL" id="SDZ22668.1"/>
    </source>
</evidence>
<gene>
    <name evidence="14" type="ORF">SAMN05444412_1084</name>
</gene>
<keyword evidence="15" id="KW-1185">Reference proteome</keyword>
<dbReference type="PANTHER" id="PTHR30069:SF29">
    <property type="entry name" value="HEMOGLOBIN AND HEMOGLOBIN-HAPTOGLOBIN-BINDING PROTEIN 1-RELATED"/>
    <property type="match status" value="1"/>
</dbReference>
<keyword evidence="9 10" id="KW-0998">Cell outer membrane</keyword>
<evidence type="ECO:0000256" key="1">
    <source>
        <dbReference type="ARBA" id="ARBA00004571"/>
    </source>
</evidence>
<keyword evidence="3 10" id="KW-1134">Transmembrane beta strand</keyword>
<dbReference type="InterPro" id="IPR000531">
    <property type="entry name" value="Beta-barrel_TonB"/>
</dbReference>
<dbReference type="EMBL" id="FNQC01000008">
    <property type="protein sequence ID" value="SDZ22668.1"/>
    <property type="molecule type" value="Genomic_DNA"/>
</dbReference>